<evidence type="ECO:0000259" key="14">
    <source>
        <dbReference type="PROSITE" id="PS50038"/>
    </source>
</evidence>
<evidence type="ECO:0000313" key="16">
    <source>
        <dbReference type="EnsemblMetazoa" id="AALFPA23_008166.P10990"/>
    </source>
</evidence>
<dbReference type="EnsemblMetazoa" id="AALFPA23_008166.R10990">
    <property type="protein sequence ID" value="AALFPA23_008166.P10990"/>
    <property type="gene ID" value="AALFPA23_008166"/>
</dbReference>
<dbReference type="PROSITE" id="PS50240">
    <property type="entry name" value="TRYPSIN_DOM"/>
    <property type="match status" value="1"/>
</dbReference>
<keyword evidence="3 12" id="KW-0812">Transmembrane</keyword>
<keyword evidence="6 12" id="KW-0472">Membrane</keyword>
<feature type="compositionally biased region" description="Basic residues" evidence="11">
    <location>
        <begin position="18"/>
        <end position="29"/>
    </location>
</feature>
<dbReference type="GeneID" id="109432998"/>
<feature type="domain" description="Peptidase S1" evidence="15">
    <location>
        <begin position="719"/>
        <end position="1058"/>
    </location>
</feature>
<feature type="compositionally biased region" description="Low complexity" evidence="11">
    <location>
        <begin position="44"/>
        <end position="75"/>
    </location>
</feature>
<dbReference type="InterPro" id="IPR043504">
    <property type="entry name" value="Peptidase_S1_PA_chymotrypsin"/>
</dbReference>
<evidence type="ECO:0000256" key="2">
    <source>
        <dbReference type="ARBA" id="ARBA00004606"/>
    </source>
</evidence>
<dbReference type="CDD" id="cd07066">
    <property type="entry name" value="CRD_FZ"/>
    <property type="match status" value="1"/>
</dbReference>
<evidence type="ECO:0000256" key="9">
    <source>
        <dbReference type="PROSITE-ProRule" id="PRU00090"/>
    </source>
</evidence>
<dbReference type="PROSITE" id="PS50038">
    <property type="entry name" value="FZ"/>
    <property type="match status" value="1"/>
</dbReference>
<dbReference type="Pfam" id="PF00089">
    <property type="entry name" value="Trypsin"/>
    <property type="match status" value="2"/>
</dbReference>
<evidence type="ECO:0000256" key="11">
    <source>
        <dbReference type="SAM" id="MobiDB-lite"/>
    </source>
</evidence>
<feature type="region of interest" description="Disordered" evidence="11">
    <location>
        <begin position="1"/>
        <end position="201"/>
    </location>
</feature>
<evidence type="ECO:0000256" key="3">
    <source>
        <dbReference type="ARBA" id="ARBA00022692"/>
    </source>
</evidence>
<evidence type="ECO:0000256" key="6">
    <source>
        <dbReference type="ARBA" id="ARBA00023136"/>
    </source>
</evidence>
<dbReference type="Proteomes" id="UP000069940">
    <property type="component" value="Unassembled WGS sequence"/>
</dbReference>
<dbReference type="SMART" id="SM00063">
    <property type="entry name" value="FRI"/>
    <property type="match status" value="1"/>
</dbReference>
<evidence type="ECO:0000256" key="1">
    <source>
        <dbReference type="ARBA" id="ARBA00004162"/>
    </source>
</evidence>
<dbReference type="Pfam" id="PF01390">
    <property type="entry name" value="SEA"/>
    <property type="match status" value="1"/>
</dbReference>
<feature type="disulfide bond" evidence="9">
    <location>
        <begin position="415"/>
        <end position="461"/>
    </location>
</feature>
<dbReference type="PANTHER" id="PTHR24258">
    <property type="entry name" value="SERINE PROTEASE-RELATED"/>
    <property type="match status" value="1"/>
</dbReference>
<dbReference type="Pfam" id="PF01392">
    <property type="entry name" value="Fz"/>
    <property type="match status" value="1"/>
</dbReference>
<feature type="compositionally biased region" description="Basic and acidic residues" evidence="11">
    <location>
        <begin position="77"/>
        <end position="94"/>
    </location>
</feature>
<dbReference type="InterPro" id="IPR001254">
    <property type="entry name" value="Trypsin_dom"/>
</dbReference>
<feature type="domain" description="FZ" evidence="14">
    <location>
        <begin position="402"/>
        <end position="528"/>
    </location>
</feature>
<evidence type="ECO:0000256" key="4">
    <source>
        <dbReference type="ARBA" id="ARBA00022968"/>
    </source>
</evidence>
<proteinExistence type="inferred from homology"/>
<dbReference type="InterPro" id="IPR036055">
    <property type="entry name" value="LDL_receptor-like_sf"/>
</dbReference>
<comment type="caution">
    <text evidence="10">Lacks conserved residue(s) required for the propagation of feature annotation.</text>
</comment>
<name>A0ABM1YDK0_AEDAL</name>
<dbReference type="SMART" id="SM00192">
    <property type="entry name" value="LDLa"/>
    <property type="match status" value="2"/>
</dbReference>
<evidence type="ECO:0000256" key="8">
    <source>
        <dbReference type="ARBA" id="ARBA00024195"/>
    </source>
</evidence>
<evidence type="ECO:0000259" key="15">
    <source>
        <dbReference type="PROSITE" id="PS50240"/>
    </source>
</evidence>
<keyword evidence="17" id="KW-1185">Reference proteome</keyword>
<keyword evidence="7 10" id="KW-1015">Disulfide bond</keyword>
<dbReference type="PRINTS" id="PR00261">
    <property type="entry name" value="LDLRECEPTOR"/>
</dbReference>
<feature type="compositionally biased region" description="Gly residues" evidence="11">
    <location>
        <begin position="7"/>
        <end position="17"/>
    </location>
</feature>
<dbReference type="RefSeq" id="XP_029714317.1">
    <property type="nucleotide sequence ID" value="XM_029858457.2"/>
</dbReference>
<dbReference type="PANTHER" id="PTHR24258:SF146">
    <property type="entry name" value="ATRIAL NATRIURETIC PEPTIDE-CONVERTING ENZYME"/>
    <property type="match status" value="1"/>
</dbReference>
<reference evidence="16" key="2">
    <citation type="submission" date="2025-05" db="UniProtKB">
        <authorList>
            <consortium name="EnsemblMetazoa"/>
        </authorList>
    </citation>
    <scope>IDENTIFICATION</scope>
    <source>
        <strain evidence="16">Foshan</strain>
    </source>
</reference>
<accession>A0ABM1YDK0</accession>
<dbReference type="Gene3D" id="1.10.2000.10">
    <property type="entry name" value="Frizzled cysteine-rich domain"/>
    <property type="match status" value="1"/>
</dbReference>
<dbReference type="PROSITE" id="PS50024">
    <property type="entry name" value="SEA"/>
    <property type="match status" value="1"/>
</dbReference>
<feature type="disulfide bond" evidence="10">
    <location>
        <begin position="577"/>
        <end position="592"/>
    </location>
</feature>
<dbReference type="SMART" id="SM00020">
    <property type="entry name" value="Tryp_SPc"/>
    <property type="match status" value="1"/>
</dbReference>
<dbReference type="InterPro" id="IPR009003">
    <property type="entry name" value="Peptidase_S1_PA"/>
</dbReference>
<organism evidence="16 17">
    <name type="scientific">Aedes albopictus</name>
    <name type="common">Asian tiger mosquito</name>
    <name type="synonym">Stegomyia albopicta</name>
    <dbReference type="NCBI Taxonomy" id="7160"/>
    <lineage>
        <taxon>Eukaryota</taxon>
        <taxon>Metazoa</taxon>
        <taxon>Ecdysozoa</taxon>
        <taxon>Arthropoda</taxon>
        <taxon>Hexapoda</taxon>
        <taxon>Insecta</taxon>
        <taxon>Pterygota</taxon>
        <taxon>Neoptera</taxon>
        <taxon>Endopterygota</taxon>
        <taxon>Diptera</taxon>
        <taxon>Nematocera</taxon>
        <taxon>Culicoidea</taxon>
        <taxon>Culicidae</taxon>
        <taxon>Culicinae</taxon>
        <taxon>Aedini</taxon>
        <taxon>Aedes</taxon>
        <taxon>Stegomyia</taxon>
    </lineage>
</organism>
<protein>
    <recommendedName>
        <fullName evidence="18">Atrial natriuretic peptide-converting enzyme</fullName>
    </recommendedName>
</protein>
<evidence type="ECO:0000313" key="17">
    <source>
        <dbReference type="Proteomes" id="UP000069940"/>
    </source>
</evidence>
<dbReference type="SUPFAM" id="SSF50494">
    <property type="entry name" value="Trypsin-like serine proteases"/>
    <property type="match status" value="1"/>
</dbReference>
<comment type="subcellular location">
    <subcellularLocation>
        <location evidence="1">Cell membrane</location>
        <topology evidence="1">Single-pass membrane protein</topology>
    </subcellularLocation>
    <subcellularLocation>
        <location evidence="2">Membrane</location>
        <topology evidence="2">Single-pass type II membrane protein</topology>
    </subcellularLocation>
</comment>
<dbReference type="InterPro" id="IPR036790">
    <property type="entry name" value="Frizzled_dom_sf"/>
</dbReference>
<dbReference type="PROSITE" id="PS50068">
    <property type="entry name" value="LDLRA_2"/>
    <property type="match status" value="2"/>
</dbReference>
<feature type="transmembrane region" description="Helical" evidence="12">
    <location>
        <begin position="222"/>
        <end position="247"/>
    </location>
</feature>
<dbReference type="CDD" id="cd00112">
    <property type="entry name" value="LDLa"/>
    <property type="match status" value="2"/>
</dbReference>
<evidence type="ECO:0000256" key="10">
    <source>
        <dbReference type="PROSITE-ProRule" id="PRU00124"/>
    </source>
</evidence>
<dbReference type="SUPFAM" id="SSF57424">
    <property type="entry name" value="LDL receptor-like module"/>
    <property type="match status" value="1"/>
</dbReference>
<dbReference type="InterPro" id="IPR036364">
    <property type="entry name" value="SEA_dom_sf"/>
</dbReference>
<evidence type="ECO:0008006" key="18">
    <source>
        <dbReference type="Google" id="ProtNLM"/>
    </source>
</evidence>
<dbReference type="Gene3D" id="4.10.400.10">
    <property type="entry name" value="Low-density Lipoprotein Receptor"/>
    <property type="match status" value="1"/>
</dbReference>
<evidence type="ECO:0000256" key="5">
    <source>
        <dbReference type="ARBA" id="ARBA00022989"/>
    </source>
</evidence>
<feature type="disulfide bond" evidence="9">
    <location>
        <begin position="407"/>
        <end position="468"/>
    </location>
</feature>
<sequence length="1061" mass="119114">MTSSNDIGGGGGGGGGHNGRHHHHHHHRSGSNSQNNNIVGRRISNVSVNNMHHNNNNNNGSSNNINASYNHNNNSPRMEKEKDWDFKKSTKYPDSDDCDSLPPPPPPEDDPYFDDLHSPTTLHHNGHLHHLNLSLDTSPHGADSSPEKPRKHRSNSDSSQTKHHHRNGGGLHHKSSNGHHHHHHHHHHHRHANKNSRADSVLSSDSDIRFTRRKLGDNQKCGCALIAGFLLILLFAGVIVYVGYTYLRPEPLPDRIFRARLRVVDGDHWIPELADQSTPRFQQRARDYRERINLIMRRSDLREPYEGSEILALDGNEGEDLTLHFAMYFDPYAELVSTADLHSILMEEIISEHPRYFRNLTIDPSSLIIKEVLGQFDDIPGTSSSPLGGKDDEISEVVTTVRPPRKCEPLRLNYCRAVGYNMTTYPNFFGHGSIEEVEADLISFRELVDAECFRQAFDFVCRLLQPPCEYRRIEEPVAGKICRQYCQAFWNGCGDRLPERFKKFLDCERFPESTAIQSCHSRPGCASELQSNALSSRLCDGVADCPDLSDENTCTFCPYGAIYCGRGRVCYAKNARCDGKMDCPDGSDEKDCLSISPQVTYLTFPAPIVPYRPRFFSEGYAVFSEKGTTGKLCSVGMEGNDYVRSTVAESLCKALGFERVDYSQIRNDTEPNTSYVRVLDPRASEISFVRTTCQSKQSLYVSCGQLECGVQSALPSAPNVGLSKMAAPGDWPWMVALFRAETHVCDGTLVSSDWVLTTESCFQGQAKATWMAIFGAVRLTSNAPWTQRRRIIGMVKSPVEGSTAALVRLENPVIYSDFVRPICLPDIPLKETIDRSDNIVTPTPHAEKFSKSRPKKRIKEYRQYFETPGEDDSSGDYNEDAESSRYTTNEFNVEFADEGSQIPKAEAVQVTGTKNPYPLPENSPQTNNYISTLNYIGSGFQPPKAKQTLWTNCNTLGWSRQRDHLQRVQLKISDMKPCENISIATVNSMCTEAAYHKQDCSEEEFAGSPVVCLLPTERKWALVGVASWRIACAPNGVERPRMYDKITSNTQWIRETIAATV</sequence>
<dbReference type="SUPFAM" id="SSF82671">
    <property type="entry name" value="SEA domain"/>
    <property type="match status" value="1"/>
</dbReference>
<dbReference type="InterPro" id="IPR002172">
    <property type="entry name" value="LDrepeatLR_classA_rpt"/>
</dbReference>
<keyword evidence="4" id="KW-0735">Signal-anchor</keyword>
<feature type="domain" description="SEA" evidence="13">
    <location>
        <begin position="253"/>
        <end position="374"/>
    </location>
</feature>
<evidence type="ECO:0000256" key="7">
    <source>
        <dbReference type="ARBA" id="ARBA00023157"/>
    </source>
</evidence>
<feature type="disulfide bond" evidence="10">
    <location>
        <begin position="539"/>
        <end position="554"/>
    </location>
</feature>
<dbReference type="Gene3D" id="2.40.10.10">
    <property type="entry name" value="Trypsin-like serine proteases"/>
    <property type="match status" value="2"/>
</dbReference>
<dbReference type="Pfam" id="PF00057">
    <property type="entry name" value="Ldl_recept_a"/>
    <property type="match status" value="1"/>
</dbReference>
<reference evidence="17" key="1">
    <citation type="journal article" date="2015" name="Proc. Natl. Acad. Sci. U.S.A.">
        <title>Genome sequence of the Asian Tiger mosquito, Aedes albopictus, reveals insights into its biology, genetics, and evolution.</title>
        <authorList>
            <person name="Chen X.G."/>
            <person name="Jiang X."/>
            <person name="Gu J."/>
            <person name="Xu M."/>
            <person name="Wu Y."/>
            <person name="Deng Y."/>
            <person name="Zhang C."/>
            <person name="Bonizzoni M."/>
            <person name="Dermauw W."/>
            <person name="Vontas J."/>
            <person name="Armbruster P."/>
            <person name="Huang X."/>
            <person name="Yang Y."/>
            <person name="Zhang H."/>
            <person name="He W."/>
            <person name="Peng H."/>
            <person name="Liu Y."/>
            <person name="Wu K."/>
            <person name="Chen J."/>
            <person name="Lirakis M."/>
            <person name="Topalis P."/>
            <person name="Van Leeuwen T."/>
            <person name="Hall A.B."/>
            <person name="Jiang X."/>
            <person name="Thorpe C."/>
            <person name="Mueller R.L."/>
            <person name="Sun C."/>
            <person name="Waterhouse R.M."/>
            <person name="Yan G."/>
            <person name="Tu Z.J."/>
            <person name="Fang X."/>
            <person name="James A.A."/>
        </authorList>
    </citation>
    <scope>NUCLEOTIDE SEQUENCE [LARGE SCALE GENOMIC DNA]</scope>
    <source>
        <strain evidence="17">Foshan</strain>
    </source>
</reference>
<feature type="compositionally biased region" description="Basic residues" evidence="11">
    <location>
        <begin position="161"/>
        <end position="194"/>
    </location>
</feature>
<evidence type="ECO:0000259" key="13">
    <source>
        <dbReference type="PROSITE" id="PS50024"/>
    </source>
</evidence>
<dbReference type="SUPFAM" id="SSF63501">
    <property type="entry name" value="Frizzled cysteine-rich domain"/>
    <property type="match status" value="1"/>
</dbReference>
<evidence type="ECO:0000256" key="12">
    <source>
        <dbReference type="SAM" id="Phobius"/>
    </source>
</evidence>
<dbReference type="InterPro" id="IPR000082">
    <property type="entry name" value="SEA_dom"/>
</dbReference>
<keyword evidence="5 12" id="KW-1133">Transmembrane helix</keyword>
<comment type="similarity">
    <text evidence="8">Belongs to the peptidase S1 family. CLIP subfamily.</text>
</comment>
<dbReference type="InterPro" id="IPR020067">
    <property type="entry name" value="Frizzled_dom"/>
</dbReference>